<dbReference type="CDD" id="cd14727">
    <property type="entry name" value="ChanN-like"/>
    <property type="match status" value="1"/>
</dbReference>
<dbReference type="EMBL" id="BRXW01000297">
    <property type="protein sequence ID" value="GMI17589.1"/>
    <property type="molecule type" value="Genomic_DNA"/>
</dbReference>
<dbReference type="AlphaFoldDB" id="A0A9W7FRC1"/>
<feature type="domain" description="Haem-binding uptake Tiki superfamily ChaN" evidence="1">
    <location>
        <begin position="91"/>
        <end position="315"/>
    </location>
</feature>
<evidence type="ECO:0000313" key="3">
    <source>
        <dbReference type="Proteomes" id="UP001165122"/>
    </source>
</evidence>
<dbReference type="InterPro" id="IPR007314">
    <property type="entry name" value="Cofac_haem-bd_dom"/>
</dbReference>
<evidence type="ECO:0000259" key="1">
    <source>
        <dbReference type="Pfam" id="PF04187"/>
    </source>
</evidence>
<organism evidence="2 3">
    <name type="scientific">Triparma laevis f. longispina</name>
    <dbReference type="NCBI Taxonomy" id="1714387"/>
    <lineage>
        <taxon>Eukaryota</taxon>
        <taxon>Sar</taxon>
        <taxon>Stramenopiles</taxon>
        <taxon>Ochrophyta</taxon>
        <taxon>Bolidophyceae</taxon>
        <taxon>Parmales</taxon>
        <taxon>Triparmaceae</taxon>
        <taxon>Triparma</taxon>
    </lineage>
</organism>
<evidence type="ECO:0000313" key="2">
    <source>
        <dbReference type="EMBL" id="GMI17589.1"/>
    </source>
</evidence>
<dbReference type="SUPFAM" id="SSF159501">
    <property type="entry name" value="EreA/ChaN-like"/>
    <property type="match status" value="1"/>
</dbReference>
<reference evidence="3" key="1">
    <citation type="journal article" date="2023" name="Commun. Biol.">
        <title>Genome analysis of Parmales, the sister group of diatoms, reveals the evolutionary specialization of diatoms from phago-mixotrophs to photoautotrophs.</title>
        <authorList>
            <person name="Ban H."/>
            <person name="Sato S."/>
            <person name="Yoshikawa S."/>
            <person name="Yamada K."/>
            <person name="Nakamura Y."/>
            <person name="Ichinomiya M."/>
            <person name="Sato N."/>
            <person name="Blanc-Mathieu R."/>
            <person name="Endo H."/>
            <person name="Kuwata A."/>
            <person name="Ogata H."/>
        </authorList>
    </citation>
    <scope>NUCLEOTIDE SEQUENCE [LARGE SCALE GENOMIC DNA]</scope>
    <source>
        <strain evidence="3">NIES 3700</strain>
    </source>
</reference>
<comment type="caution">
    <text evidence="2">The sequence shown here is derived from an EMBL/GenBank/DDBJ whole genome shotgun (WGS) entry which is preliminary data.</text>
</comment>
<gene>
    <name evidence="2" type="ORF">TrLO_g3931</name>
</gene>
<dbReference type="Proteomes" id="UP001165122">
    <property type="component" value="Unassembled WGS sequence"/>
</dbReference>
<dbReference type="InterPro" id="IPR006311">
    <property type="entry name" value="TAT_signal"/>
</dbReference>
<proteinExistence type="predicted"/>
<dbReference type="Pfam" id="PF04187">
    <property type="entry name" value="Cofac_haem_bdg"/>
    <property type="match status" value="1"/>
</dbReference>
<dbReference type="OrthoDB" id="206244at2759"/>
<keyword evidence="3" id="KW-1185">Reference proteome</keyword>
<dbReference type="PROSITE" id="PS51318">
    <property type="entry name" value="TAT"/>
    <property type="match status" value="1"/>
</dbReference>
<protein>
    <recommendedName>
        <fullName evidence="1">Haem-binding uptake Tiki superfamily ChaN domain-containing protein</fullName>
    </recommendedName>
</protein>
<dbReference type="Gene3D" id="3.40.50.11550">
    <property type="match status" value="1"/>
</dbReference>
<accession>A0A9W7FRC1</accession>
<name>A0A9W7FRC1_9STRA</name>
<sequence length="393" mass="42936">MRLYTTYPLAGLFVYLLSVSTTAMNFPASRRTVLGRSAATLTAASTLTLHPASASASADFSTSQVYAVSTTTDNSPSLSKISTDDALNSFKQIRGLWLGEHHNSLSDHLLQASIIKSLRAKEPKRKMALGLEAVQRQYQPVLDDYVTGRIALKDVKRLTMWEARWSWPFENYAPVFLAAKQSNMRLLALNANSEDLALVEKGGLEALPHETMKQYVPSPLQFANFGNTTAFKEYVSYVILPSYNCHAEMGILKQTITGQVLEQDMTFKNFYSGRMLWDISMASVSSAWTSANPSGLFVGVIGADHVKFGCGVPNRYAFSTGMDLDSVKSVILNPSAVDTAKWSANNNNDQVPLTLQLQFGNAGDGDVLQAAATVKQVKAGSSVLPFADFMWLA</sequence>